<evidence type="ECO:0000313" key="3">
    <source>
        <dbReference type="Proteomes" id="UP001549164"/>
    </source>
</evidence>
<feature type="transmembrane region" description="Helical" evidence="1">
    <location>
        <begin position="65"/>
        <end position="84"/>
    </location>
</feature>
<keyword evidence="1" id="KW-0472">Membrane</keyword>
<evidence type="ECO:0008006" key="4">
    <source>
        <dbReference type="Google" id="ProtNLM"/>
    </source>
</evidence>
<sequence length="139" mass="15614">MIPTIIQWLVKLGAGGIVERAITLIDKRAERENDREKIQAELTAEYLRQVVEETRIMADYNKAKLSFPLFWVLVFAVAGPLILWEMAVVIDSIPYLRGIFGDQQVFDLPTGALQDAYAAMVKWVFYIGSGVAGLRAVIK</sequence>
<dbReference type="Proteomes" id="UP001549164">
    <property type="component" value="Unassembled WGS sequence"/>
</dbReference>
<name>A0ABV2IED3_9HYPH</name>
<proteinExistence type="predicted"/>
<comment type="caution">
    <text evidence="2">The sequence shown here is derived from an EMBL/GenBank/DDBJ whole genome shotgun (WGS) entry which is preliminary data.</text>
</comment>
<evidence type="ECO:0000256" key="1">
    <source>
        <dbReference type="SAM" id="Phobius"/>
    </source>
</evidence>
<keyword evidence="3" id="KW-1185">Reference proteome</keyword>
<keyword evidence="1" id="KW-1133">Transmembrane helix</keyword>
<keyword evidence="1" id="KW-0812">Transmembrane</keyword>
<dbReference type="EMBL" id="JBEPLY010000011">
    <property type="protein sequence ID" value="MET3601169.1"/>
    <property type="molecule type" value="Genomic_DNA"/>
</dbReference>
<protein>
    <recommendedName>
        <fullName evidence="4">DUF106 domain-containing protein</fullName>
    </recommendedName>
</protein>
<organism evidence="2 3">
    <name type="scientific">Martelella mangrovi</name>
    <dbReference type="NCBI Taxonomy" id="1397477"/>
    <lineage>
        <taxon>Bacteria</taxon>
        <taxon>Pseudomonadati</taxon>
        <taxon>Pseudomonadota</taxon>
        <taxon>Alphaproteobacteria</taxon>
        <taxon>Hyphomicrobiales</taxon>
        <taxon>Aurantimonadaceae</taxon>
        <taxon>Martelella</taxon>
    </lineage>
</organism>
<dbReference type="RefSeq" id="WP_354435015.1">
    <property type="nucleotide sequence ID" value="NZ_JBEPLY010000011.1"/>
</dbReference>
<reference evidence="2 3" key="1">
    <citation type="submission" date="2024-06" db="EMBL/GenBank/DDBJ databases">
        <title>Genomic Encyclopedia of Type Strains, Phase IV (KMG-IV): sequencing the most valuable type-strain genomes for metagenomic binning, comparative biology and taxonomic classification.</title>
        <authorList>
            <person name="Goeker M."/>
        </authorList>
    </citation>
    <scope>NUCLEOTIDE SEQUENCE [LARGE SCALE GENOMIC DNA]</scope>
    <source>
        <strain evidence="2 3">DSM 28102</strain>
    </source>
</reference>
<gene>
    <name evidence="2" type="ORF">ABID12_003120</name>
</gene>
<accession>A0ABV2IED3</accession>
<evidence type="ECO:0000313" key="2">
    <source>
        <dbReference type="EMBL" id="MET3601169.1"/>
    </source>
</evidence>
<feature type="transmembrane region" description="Helical" evidence="1">
    <location>
        <begin position="116"/>
        <end position="138"/>
    </location>
</feature>